<organism evidence="4 5">
    <name type="scientific">Durio zibethinus</name>
    <name type="common">Durian</name>
    <dbReference type="NCBI Taxonomy" id="66656"/>
    <lineage>
        <taxon>Eukaryota</taxon>
        <taxon>Viridiplantae</taxon>
        <taxon>Streptophyta</taxon>
        <taxon>Embryophyta</taxon>
        <taxon>Tracheophyta</taxon>
        <taxon>Spermatophyta</taxon>
        <taxon>Magnoliopsida</taxon>
        <taxon>eudicotyledons</taxon>
        <taxon>Gunneridae</taxon>
        <taxon>Pentapetalae</taxon>
        <taxon>rosids</taxon>
        <taxon>malvids</taxon>
        <taxon>Malvales</taxon>
        <taxon>Malvaceae</taxon>
        <taxon>Helicteroideae</taxon>
        <taxon>Durio</taxon>
    </lineage>
</organism>
<dbReference type="Pfam" id="PF13456">
    <property type="entry name" value="RVT_3"/>
    <property type="match status" value="1"/>
</dbReference>
<name>A0A6P5YTK2_DURZI</name>
<dbReference type="PROSITE" id="PS51375">
    <property type="entry name" value="PPR"/>
    <property type="match status" value="2"/>
</dbReference>
<dbReference type="Pfam" id="PF13812">
    <property type="entry name" value="PPR_3"/>
    <property type="match status" value="1"/>
</dbReference>
<evidence type="ECO:0000256" key="1">
    <source>
        <dbReference type="ARBA" id="ARBA00022737"/>
    </source>
</evidence>
<feature type="domain" description="RNase H type-1" evidence="3">
    <location>
        <begin position="218"/>
        <end position="283"/>
    </location>
</feature>
<evidence type="ECO:0000313" key="4">
    <source>
        <dbReference type="Proteomes" id="UP000515121"/>
    </source>
</evidence>
<evidence type="ECO:0000313" key="5">
    <source>
        <dbReference type="RefSeq" id="XP_022743868.1"/>
    </source>
</evidence>
<gene>
    <name evidence="5" type="primary">LOC111294744</name>
</gene>
<dbReference type="OrthoDB" id="185373at2759"/>
<dbReference type="PANTHER" id="PTHR45613">
    <property type="entry name" value="PENTATRICOPEPTIDE REPEAT-CONTAINING PROTEIN"/>
    <property type="match status" value="1"/>
</dbReference>
<keyword evidence="1" id="KW-0677">Repeat</keyword>
<dbReference type="InterPro" id="IPR011990">
    <property type="entry name" value="TPR-like_helical_dom_sf"/>
</dbReference>
<sequence length="294" mass="33327">MPFAPSMIWDRFFTADNDTDSFIKTVLFASVSCSTVDTLCKDGYVKVAVEIFNKRKSGFRVDSKMYSVFISGWCKIGRTVKAERFCKDVMERGMEANVVTYHVMLNGICRTVSLHLDERFNRTIRDAEKQFDEMRQRGIEPDITGISIVLRVYSRAHKPELTLDTLKYMKKKGMAAYTSVIKCHWSRGRLKEAETLLVDMVNNGVSPQMEIQIIMDKDRKLEGIGAIITDAKGQSMGADSDRVSWIANSFIVEATAAIRTLNFAKEMCFNEIVSEGDVLSVITPLHIRIENLNC</sequence>
<keyword evidence="4" id="KW-1185">Reference proteome</keyword>
<accession>A0A6P5YTK2</accession>
<dbReference type="RefSeq" id="XP_022743868.1">
    <property type="nucleotide sequence ID" value="XM_022888133.1"/>
</dbReference>
<dbReference type="GO" id="GO:0004523">
    <property type="term" value="F:RNA-DNA hybrid ribonuclease activity"/>
    <property type="evidence" value="ECO:0007669"/>
    <property type="project" value="InterPro"/>
</dbReference>
<feature type="repeat" description="PPR" evidence="2">
    <location>
        <begin position="62"/>
        <end position="96"/>
    </location>
</feature>
<dbReference type="Pfam" id="PF13041">
    <property type="entry name" value="PPR_2"/>
    <property type="match status" value="1"/>
</dbReference>
<dbReference type="InterPro" id="IPR002885">
    <property type="entry name" value="PPR_rpt"/>
</dbReference>
<dbReference type="Proteomes" id="UP000515121">
    <property type="component" value="Unplaced"/>
</dbReference>
<dbReference type="InterPro" id="IPR002156">
    <property type="entry name" value="RNaseH_domain"/>
</dbReference>
<dbReference type="KEGG" id="dzi:111294744"/>
<evidence type="ECO:0000259" key="3">
    <source>
        <dbReference type="Pfam" id="PF13456"/>
    </source>
</evidence>
<dbReference type="GO" id="GO:0003676">
    <property type="term" value="F:nucleic acid binding"/>
    <property type="evidence" value="ECO:0007669"/>
    <property type="project" value="InterPro"/>
</dbReference>
<dbReference type="NCBIfam" id="TIGR00756">
    <property type="entry name" value="PPR"/>
    <property type="match status" value="2"/>
</dbReference>
<feature type="repeat" description="PPR" evidence="2">
    <location>
        <begin position="173"/>
        <end position="207"/>
    </location>
</feature>
<dbReference type="GeneID" id="111294744"/>
<protein>
    <submittedName>
        <fullName evidence="5">Pentatricopeptide repeat-containing protein At2g13420, mitochondrial-like</fullName>
    </submittedName>
</protein>
<dbReference type="AlphaFoldDB" id="A0A6P5YTK2"/>
<evidence type="ECO:0000256" key="2">
    <source>
        <dbReference type="PROSITE-ProRule" id="PRU00708"/>
    </source>
</evidence>
<dbReference type="PANTHER" id="PTHR45613:SF65">
    <property type="entry name" value="OS08G0369200 PROTEIN"/>
    <property type="match status" value="1"/>
</dbReference>
<reference evidence="5" key="1">
    <citation type="submission" date="2025-08" db="UniProtKB">
        <authorList>
            <consortium name="RefSeq"/>
        </authorList>
    </citation>
    <scope>IDENTIFICATION</scope>
    <source>
        <tissue evidence="5">Fruit stalk</tissue>
    </source>
</reference>
<proteinExistence type="predicted"/>
<dbReference type="Pfam" id="PF01535">
    <property type="entry name" value="PPR"/>
    <property type="match status" value="1"/>
</dbReference>
<dbReference type="Gene3D" id="1.25.40.10">
    <property type="entry name" value="Tetratricopeptide repeat domain"/>
    <property type="match status" value="2"/>
</dbReference>